<evidence type="ECO:0000313" key="8">
    <source>
        <dbReference type="Proteomes" id="UP001151760"/>
    </source>
</evidence>
<sequence length="326" mass="36973">MLTSKRNTLGYNTGICFGQLHLETWSIAFFTTDKACYVVENRISKCFSTLIVDAKRKPIINMLEDIKVDEILSICSCRGWQLSSIPYEHGIAALYFLHQDLEQYVSGWYKKDMFMSAYNHYIKRINGMDQWPSSEYQKPLPPIKRRMLGRPPHKGKRDATEDVDNRTMISRKGNIDHCKLCIKSDTIKGVVQVSMKGMQVLGKGFLEVGKGMLEAGKELSIPPLGFEMYAPESSRKGGVKLKDGMGGESLGKERSTNKDSESRSSNMKKLRTINGKEDQEQVQEDQEQVLEPMFRKRVSERIKQLMFNMPPSPGPGLSLNDAISVE</sequence>
<keyword evidence="3" id="KW-0862">Zinc</keyword>
<feature type="region of interest" description="Disordered" evidence="5">
    <location>
        <begin position="142"/>
        <end position="162"/>
    </location>
</feature>
<evidence type="ECO:0000259" key="6">
    <source>
        <dbReference type="PROSITE" id="PS50966"/>
    </source>
</evidence>
<proteinExistence type="predicted"/>
<feature type="compositionally biased region" description="Basic and acidic residues" evidence="5">
    <location>
        <begin position="240"/>
        <end position="262"/>
    </location>
</feature>
<keyword evidence="8" id="KW-1185">Reference proteome</keyword>
<evidence type="ECO:0000256" key="3">
    <source>
        <dbReference type="ARBA" id="ARBA00022833"/>
    </source>
</evidence>
<organism evidence="7 8">
    <name type="scientific">Tanacetum coccineum</name>
    <dbReference type="NCBI Taxonomy" id="301880"/>
    <lineage>
        <taxon>Eukaryota</taxon>
        <taxon>Viridiplantae</taxon>
        <taxon>Streptophyta</taxon>
        <taxon>Embryophyta</taxon>
        <taxon>Tracheophyta</taxon>
        <taxon>Spermatophyta</taxon>
        <taxon>Magnoliopsida</taxon>
        <taxon>eudicotyledons</taxon>
        <taxon>Gunneridae</taxon>
        <taxon>Pentapetalae</taxon>
        <taxon>asterids</taxon>
        <taxon>campanulids</taxon>
        <taxon>Asterales</taxon>
        <taxon>Asteraceae</taxon>
        <taxon>Asteroideae</taxon>
        <taxon>Anthemideae</taxon>
        <taxon>Anthemidinae</taxon>
        <taxon>Tanacetum</taxon>
    </lineage>
</organism>
<protein>
    <submittedName>
        <fullName evidence="7">Transposase, MuDR, plant</fullName>
    </submittedName>
</protein>
<keyword evidence="2 4" id="KW-0863">Zinc-finger</keyword>
<dbReference type="SMART" id="SM00575">
    <property type="entry name" value="ZnF_PMZ"/>
    <property type="match status" value="1"/>
</dbReference>
<reference evidence="7" key="2">
    <citation type="submission" date="2022-01" db="EMBL/GenBank/DDBJ databases">
        <authorList>
            <person name="Yamashiro T."/>
            <person name="Shiraishi A."/>
            <person name="Satake H."/>
            <person name="Nakayama K."/>
        </authorList>
    </citation>
    <scope>NUCLEOTIDE SEQUENCE</scope>
</reference>
<evidence type="ECO:0000313" key="7">
    <source>
        <dbReference type="EMBL" id="GJS80265.1"/>
    </source>
</evidence>
<evidence type="ECO:0000256" key="1">
    <source>
        <dbReference type="ARBA" id="ARBA00022723"/>
    </source>
</evidence>
<dbReference type="InterPro" id="IPR007527">
    <property type="entry name" value="Znf_SWIM"/>
</dbReference>
<feature type="domain" description="SWIM-type" evidence="6">
    <location>
        <begin position="60"/>
        <end position="98"/>
    </location>
</feature>
<dbReference type="PROSITE" id="PS50966">
    <property type="entry name" value="ZF_SWIM"/>
    <property type="match status" value="1"/>
</dbReference>
<dbReference type="Proteomes" id="UP001151760">
    <property type="component" value="Unassembled WGS sequence"/>
</dbReference>
<reference evidence="7" key="1">
    <citation type="journal article" date="2022" name="Int. J. Mol. Sci.">
        <title>Draft Genome of Tanacetum Coccineum: Genomic Comparison of Closely Related Tanacetum-Family Plants.</title>
        <authorList>
            <person name="Yamashiro T."/>
            <person name="Shiraishi A."/>
            <person name="Nakayama K."/>
            <person name="Satake H."/>
        </authorList>
    </citation>
    <scope>NUCLEOTIDE SEQUENCE</scope>
</reference>
<accession>A0ABQ4YRD6</accession>
<gene>
    <name evidence="7" type="ORF">Tco_0730146</name>
</gene>
<evidence type="ECO:0000256" key="2">
    <source>
        <dbReference type="ARBA" id="ARBA00022771"/>
    </source>
</evidence>
<feature type="region of interest" description="Disordered" evidence="5">
    <location>
        <begin position="231"/>
        <end position="326"/>
    </location>
</feature>
<feature type="compositionally biased region" description="Basic residues" evidence="5">
    <location>
        <begin position="143"/>
        <end position="156"/>
    </location>
</feature>
<feature type="compositionally biased region" description="Basic and acidic residues" evidence="5">
    <location>
        <begin position="293"/>
        <end position="303"/>
    </location>
</feature>
<name>A0ABQ4YRD6_9ASTR</name>
<dbReference type="InterPro" id="IPR006564">
    <property type="entry name" value="Znf_PMZ"/>
</dbReference>
<evidence type="ECO:0000256" key="4">
    <source>
        <dbReference type="PROSITE-ProRule" id="PRU00325"/>
    </source>
</evidence>
<evidence type="ECO:0000256" key="5">
    <source>
        <dbReference type="SAM" id="MobiDB-lite"/>
    </source>
</evidence>
<comment type="caution">
    <text evidence="7">The sequence shown here is derived from an EMBL/GenBank/DDBJ whole genome shotgun (WGS) entry which is preliminary data.</text>
</comment>
<keyword evidence="1" id="KW-0479">Metal-binding</keyword>
<dbReference type="EMBL" id="BQNB010010658">
    <property type="protein sequence ID" value="GJS80265.1"/>
    <property type="molecule type" value="Genomic_DNA"/>
</dbReference>